<feature type="compositionally biased region" description="Low complexity" evidence="1">
    <location>
        <begin position="40"/>
        <end position="50"/>
    </location>
</feature>
<accession>A0A5E4EVY9</accession>
<evidence type="ECO:0000256" key="1">
    <source>
        <dbReference type="SAM" id="MobiDB-lite"/>
    </source>
</evidence>
<name>A0A5E4EVY9_PRUDU</name>
<reference evidence="3" key="1">
    <citation type="journal article" date="2020" name="Plant J.">
        <title>Transposons played a major role in the diversification between the closely related almond and peach genomes: results from the almond genome sequence.</title>
        <authorList>
            <person name="Alioto T."/>
            <person name="Alexiou K.G."/>
            <person name="Bardil A."/>
            <person name="Barteri F."/>
            <person name="Castanera R."/>
            <person name="Cruz F."/>
            <person name="Dhingra A."/>
            <person name="Duval H."/>
            <person name="Fernandez I Marti A."/>
            <person name="Frias L."/>
            <person name="Galan B."/>
            <person name="Garcia J.L."/>
            <person name="Howad W."/>
            <person name="Gomez-Garrido J."/>
            <person name="Gut M."/>
            <person name="Julca I."/>
            <person name="Morata J."/>
            <person name="Puigdomenech P."/>
            <person name="Ribeca P."/>
            <person name="Rubio Cabetas M.J."/>
            <person name="Vlasova A."/>
            <person name="Wirthensohn M."/>
            <person name="Garcia-Mas J."/>
            <person name="Gabaldon T."/>
            <person name="Casacuberta J.M."/>
            <person name="Arus P."/>
        </authorList>
    </citation>
    <scope>NUCLEOTIDE SEQUENCE [LARGE SCALE GENOMIC DNA]</scope>
    <source>
        <strain evidence="3">cv. Texas</strain>
    </source>
</reference>
<feature type="region of interest" description="Disordered" evidence="1">
    <location>
        <begin position="19"/>
        <end position="62"/>
    </location>
</feature>
<dbReference type="AlphaFoldDB" id="A0A5E4EVY9"/>
<organism evidence="2 3">
    <name type="scientific">Prunus dulcis</name>
    <name type="common">Almond</name>
    <name type="synonym">Amygdalus dulcis</name>
    <dbReference type="NCBI Taxonomy" id="3755"/>
    <lineage>
        <taxon>Eukaryota</taxon>
        <taxon>Viridiplantae</taxon>
        <taxon>Streptophyta</taxon>
        <taxon>Embryophyta</taxon>
        <taxon>Tracheophyta</taxon>
        <taxon>Spermatophyta</taxon>
        <taxon>Magnoliopsida</taxon>
        <taxon>eudicotyledons</taxon>
        <taxon>Gunneridae</taxon>
        <taxon>Pentapetalae</taxon>
        <taxon>rosids</taxon>
        <taxon>fabids</taxon>
        <taxon>Rosales</taxon>
        <taxon>Rosaceae</taxon>
        <taxon>Amygdaloideae</taxon>
        <taxon>Amygdaleae</taxon>
        <taxon>Prunus</taxon>
    </lineage>
</organism>
<evidence type="ECO:0000313" key="2">
    <source>
        <dbReference type="EMBL" id="VVA19833.1"/>
    </source>
</evidence>
<protein>
    <submittedName>
        <fullName evidence="2">PREDICTED: scarecrow</fullName>
    </submittedName>
</protein>
<evidence type="ECO:0000313" key="3">
    <source>
        <dbReference type="Proteomes" id="UP000327085"/>
    </source>
</evidence>
<sequence>MKAMPLPFEQFQRKGLLDFSSSTSDSQPLQNQHLHHHHNQQQQQQKWNQNRNKENCYVGSTEPNISSSTLSSSLGGVASGCGGFDSGSTDTTTCLATTAAAVYENISQTPLEESNVGRRLEWRTGRVSCLSLRAKSSRF</sequence>
<dbReference type="Gramene" id="VVA19833">
    <property type="protein sequence ID" value="VVA19833"/>
    <property type="gene ID" value="Prudul26B031344"/>
</dbReference>
<dbReference type="EMBL" id="CABIKO010000039">
    <property type="protein sequence ID" value="VVA19833.1"/>
    <property type="molecule type" value="Genomic_DNA"/>
</dbReference>
<feature type="compositionally biased region" description="Polar residues" evidence="1">
    <location>
        <begin position="19"/>
        <end position="29"/>
    </location>
</feature>
<proteinExistence type="predicted"/>
<dbReference type="Proteomes" id="UP000327085">
    <property type="component" value="Chromosome 3"/>
</dbReference>
<dbReference type="InParanoid" id="A0A5E4EVY9"/>
<gene>
    <name evidence="2" type="ORF">ALMOND_2B031344</name>
</gene>